<proteinExistence type="predicted"/>
<protein>
    <submittedName>
        <fullName evidence="2">Uncharacterized protein</fullName>
    </submittedName>
</protein>
<accession>A0A6J4KHK4</accession>
<evidence type="ECO:0000313" key="2">
    <source>
        <dbReference type="EMBL" id="CAA9306296.1"/>
    </source>
</evidence>
<dbReference type="AlphaFoldDB" id="A0A6J4KHK4"/>
<gene>
    <name evidence="2" type="ORF">AVDCRST_MAG68-844</name>
</gene>
<sequence>MPYGRGYDRHYDRGFRGGPRGYDRGGPRARYDRAFGRPDPGFGPMAFTPFPFVPFGYDPMMGPMSWPLPYGAEMGGARPGFRYDRDHRVPPRQSPAYGRGGDRALRAWAERYGYDVEFSIPPRHRPRR</sequence>
<evidence type="ECO:0000256" key="1">
    <source>
        <dbReference type="SAM" id="MobiDB-lite"/>
    </source>
</evidence>
<name>A0A6J4KHK4_9BACT</name>
<feature type="region of interest" description="Disordered" evidence="1">
    <location>
        <begin position="79"/>
        <end position="100"/>
    </location>
</feature>
<feature type="region of interest" description="Disordered" evidence="1">
    <location>
        <begin position="1"/>
        <end position="36"/>
    </location>
</feature>
<reference evidence="2" key="1">
    <citation type="submission" date="2020-02" db="EMBL/GenBank/DDBJ databases">
        <authorList>
            <person name="Meier V. D."/>
        </authorList>
    </citation>
    <scope>NUCLEOTIDE SEQUENCE</scope>
    <source>
        <strain evidence="2">AVDCRST_MAG68</strain>
    </source>
</reference>
<organism evidence="2">
    <name type="scientific">uncultured Gemmatimonadota bacterium</name>
    <dbReference type="NCBI Taxonomy" id="203437"/>
    <lineage>
        <taxon>Bacteria</taxon>
        <taxon>Pseudomonadati</taxon>
        <taxon>Gemmatimonadota</taxon>
        <taxon>environmental samples</taxon>
    </lineage>
</organism>
<dbReference type="EMBL" id="CADCTW010000048">
    <property type="protein sequence ID" value="CAA9306296.1"/>
    <property type="molecule type" value="Genomic_DNA"/>
</dbReference>